<dbReference type="InterPro" id="IPR043129">
    <property type="entry name" value="ATPase_NBD"/>
</dbReference>
<evidence type="ECO:0000313" key="5">
    <source>
        <dbReference type="Proteomes" id="UP001209878"/>
    </source>
</evidence>
<dbReference type="EMBL" id="JAODUO010000086">
    <property type="protein sequence ID" value="KAK2190221.1"/>
    <property type="molecule type" value="Genomic_DNA"/>
</dbReference>
<proteinExistence type="inferred from homology"/>
<dbReference type="AlphaFoldDB" id="A0AAD9P956"/>
<dbReference type="InterPro" id="IPR001849">
    <property type="entry name" value="PH_domain"/>
</dbReference>
<dbReference type="Gene3D" id="2.30.29.30">
    <property type="entry name" value="Pleckstrin-homology domain (PH domain)/Phosphotyrosine-binding domain (PTB)"/>
    <property type="match status" value="1"/>
</dbReference>
<dbReference type="Gene3D" id="3.90.640.10">
    <property type="entry name" value="Actin, Chain A, domain 4"/>
    <property type="match status" value="1"/>
</dbReference>
<keyword evidence="5" id="KW-1185">Reference proteome</keyword>
<dbReference type="InterPro" id="IPR004000">
    <property type="entry name" value="Actin"/>
</dbReference>
<dbReference type="InterPro" id="IPR011993">
    <property type="entry name" value="PH-like_dom_sf"/>
</dbReference>
<dbReference type="SUPFAM" id="SSF53067">
    <property type="entry name" value="Actin-like ATPase domain"/>
    <property type="match status" value="2"/>
</dbReference>
<dbReference type="CDD" id="cd10169">
    <property type="entry name" value="ASKHA_NBD_actin-like"/>
    <property type="match status" value="1"/>
</dbReference>
<evidence type="ECO:0000256" key="2">
    <source>
        <dbReference type="RuleBase" id="RU000487"/>
    </source>
</evidence>
<comment type="similarity">
    <text evidence="2">Belongs to the actin family.</text>
</comment>
<dbReference type="SUPFAM" id="SSF50729">
    <property type="entry name" value="PH domain-like"/>
    <property type="match status" value="1"/>
</dbReference>
<dbReference type="PANTHER" id="PTHR11937">
    <property type="entry name" value="ACTIN"/>
    <property type="match status" value="1"/>
</dbReference>
<dbReference type="Proteomes" id="UP001209878">
    <property type="component" value="Unassembled WGS sequence"/>
</dbReference>
<feature type="domain" description="PH" evidence="3">
    <location>
        <begin position="435"/>
        <end position="551"/>
    </location>
</feature>
<gene>
    <name evidence="4" type="ORF">NP493_87g13029</name>
</gene>
<evidence type="ECO:0000256" key="1">
    <source>
        <dbReference type="ARBA" id="ARBA00003520"/>
    </source>
</evidence>
<protein>
    <recommendedName>
        <fullName evidence="3">PH domain-containing protein</fullName>
    </recommendedName>
</protein>
<dbReference type="SMART" id="SM00268">
    <property type="entry name" value="ACTIN"/>
    <property type="match status" value="1"/>
</dbReference>
<reference evidence="4" key="1">
    <citation type="journal article" date="2023" name="Mol. Biol. Evol.">
        <title>Third-Generation Sequencing Reveals the Adaptive Role of the Epigenome in Three Deep-Sea Polychaetes.</title>
        <authorList>
            <person name="Perez M."/>
            <person name="Aroh O."/>
            <person name="Sun Y."/>
            <person name="Lan Y."/>
            <person name="Juniper S.K."/>
            <person name="Young C.R."/>
            <person name="Angers B."/>
            <person name="Qian P.Y."/>
        </authorList>
    </citation>
    <scope>NUCLEOTIDE SEQUENCE</scope>
    <source>
        <strain evidence="4">R07B-5</strain>
    </source>
</reference>
<dbReference type="Gene3D" id="3.30.420.40">
    <property type="match status" value="2"/>
</dbReference>
<evidence type="ECO:0000313" key="4">
    <source>
        <dbReference type="EMBL" id="KAK2190221.1"/>
    </source>
</evidence>
<dbReference type="SMART" id="SM00233">
    <property type="entry name" value="PH"/>
    <property type="match status" value="1"/>
</dbReference>
<comment type="caution">
    <text evidence="4">The sequence shown here is derived from an EMBL/GenBank/DDBJ whole genome shotgun (WGS) entry which is preliminary data.</text>
</comment>
<dbReference type="Pfam" id="PF00022">
    <property type="entry name" value="Actin"/>
    <property type="match status" value="1"/>
</dbReference>
<organism evidence="4 5">
    <name type="scientific">Ridgeia piscesae</name>
    <name type="common">Tubeworm</name>
    <dbReference type="NCBI Taxonomy" id="27915"/>
    <lineage>
        <taxon>Eukaryota</taxon>
        <taxon>Metazoa</taxon>
        <taxon>Spiralia</taxon>
        <taxon>Lophotrochozoa</taxon>
        <taxon>Annelida</taxon>
        <taxon>Polychaeta</taxon>
        <taxon>Sedentaria</taxon>
        <taxon>Canalipalpata</taxon>
        <taxon>Sabellida</taxon>
        <taxon>Siboglinidae</taxon>
        <taxon>Ridgeia</taxon>
    </lineage>
</organism>
<sequence>MAVNITSTGFVYKKKQLFDVSKSRPVGRLKKSNYMLTMCRNGLNRSQPQLSSSEFASPVTESNLVDFKANATDTTSVNSKENERRKASNFKTFQKGRKWRLFDNPVANGYVDDGTAKTFREKLETFEQYCKKSTKDNRLTKIFQKNQNGSNKGDCKTENPLSKWRSLPSFLESDKIDKRPDANSKIETVWHHETRFDIEVKGKSTLKKQNWAVRFSNRLNLIRQKLESHCSVDKNDAMQHLPFGGSNSQLHLEAGKLGNEEETTGEYTVSQDTEDRDINENCSVGKSACSVLPVDQLDGKTTEYSERRTPQTSESDCWDEAGMIKEMTAKKAPPPPPSGDHLTNNNVKRHAPAVPTTIPVPVTTTTPVPVVPVTQVEPKELPPTVESTTDVLNDEMTDDDKIKARVTLKDWEPRKLLGDLYGIHLMEDLTARSTFVNMDGYLEKLPLNKKKATLLKTWKRRYFKALNGMLYYFETKPKDINFTADDDILGFQTNALGEKANSCFQLMGGKVEDLGNRVLGVDDGRGRYLLVRCPTAKEFVNWKKSLESQTSGNIGISYVKPVLAAPPHQKQVVVIDIGSCSVRAGVLRQQPSLPDVFFPTVAAVHKETGVETFGFEALSAKARTECNLVFPVRPSARIDQESLAIHLMPGLIRKVFADLKVDPTQHWVMMSDITCPYVPDDDELYNLPVMMSMPANLSDKMKEQLMDIFVKELHVKGVNMVNQSVLALYSYNTRSGIIVDIGERLEIIPVTDGYIVEGGVTRQPYGGHRIADALNSCLTQCKYAFFSEVEFYLVRLAMEKVSVSKGDMFVLQLCFVTNDYQETMRKYHINSAHFSDTVDLAKYDLPEESWTNIRTDVGRFQCPEGLFDPELWGMDNASVQKLVQKAVQACPMDTRREMWRSVYLSGGATQIPGFIDRLQLELNKFVPSSIVVEVHASPHRYHAAYIGACTLASLDVFQQSCISATQWQREGPGSLRKWHMY</sequence>
<dbReference type="Pfam" id="PF00169">
    <property type="entry name" value="PH"/>
    <property type="match status" value="1"/>
</dbReference>
<dbReference type="PROSITE" id="PS50003">
    <property type="entry name" value="PH_DOMAIN"/>
    <property type="match status" value="1"/>
</dbReference>
<name>A0AAD9P956_RIDPI</name>
<evidence type="ECO:0000259" key="3">
    <source>
        <dbReference type="PROSITE" id="PS50003"/>
    </source>
</evidence>
<comment type="function">
    <text evidence="1">Actins are highly conserved proteins that are involved in various types of cell motility and are ubiquitously expressed in all eukaryotic cells.</text>
</comment>
<accession>A0AAD9P956</accession>